<dbReference type="Ensembl" id="ENSCSAVT00000017095.1">
    <property type="protein sequence ID" value="ENSCSAVP00000016913.1"/>
    <property type="gene ID" value="ENSCSAVG00000009945.1"/>
</dbReference>
<dbReference type="Pfam" id="PF00096">
    <property type="entry name" value="zf-C2H2"/>
    <property type="match status" value="5"/>
</dbReference>
<evidence type="ECO:0000259" key="13">
    <source>
        <dbReference type="PROSITE" id="PS50157"/>
    </source>
</evidence>
<protein>
    <recommendedName>
        <fullName evidence="17">Zinc finger protein</fullName>
    </recommendedName>
</protein>
<dbReference type="FunFam" id="3.30.160.60:FF:002343">
    <property type="entry name" value="Zinc finger protein 33A"/>
    <property type="match status" value="2"/>
</dbReference>
<evidence type="ECO:0000256" key="5">
    <source>
        <dbReference type="ARBA" id="ARBA00022771"/>
    </source>
</evidence>
<dbReference type="Pfam" id="PF02376">
    <property type="entry name" value="CUT"/>
    <property type="match status" value="1"/>
</dbReference>
<dbReference type="FunFam" id="3.30.160.60:FF:000185">
    <property type="entry name" value="zinc finger protein 319"/>
    <property type="match status" value="1"/>
</dbReference>
<dbReference type="Proteomes" id="UP000007875">
    <property type="component" value="Unassembled WGS sequence"/>
</dbReference>
<feature type="domain" description="CUT" evidence="14">
    <location>
        <begin position="20"/>
        <end position="107"/>
    </location>
</feature>
<evidence type="ECO:0000256" key="11">
    <source>
        <dbReference type="ARBA" id="ARBA00023242"/>
    </source>
</evidence>
<feature type="domain" description="C2H2-type" evidence="13">
    <location>
        <begin position="388"/>
        <end position="415"/>
    </location>
</feature>
<dbReference type="HOGENOM" id="CLU_017740_0_0_1"/>
<dbReference type="eggNOG" id="KOG1721">
    <property type="taxonomic scope" value="Eukaryota"/>
</dbReference>
<dbReference type="SUPFAM" id="SSF47413">
    <property type="entry name" value="lambda repressor-like DNA-binding domains"/>
    <property type="match status" value="1"/>
</dbReference>
<keyword evidence="5 12" id="KW-0863">Zinc-finger</keyword>
<evidence type="ECO:0000256" key="6">
    <source>
        <dbReference type="ARBA" id="ARBA00022833"/>
    </source>
</evidence>
<dbReference type="SUPFAM" id="SSF57667">
    <property type="entry name" value="beta-beta-alpha zinc fingers"/>
    <property type="match status" value="5"/>
</dbReference>
<keyword evidence="8" id="KW-0238">DNA-binding</keyword>
<dbReference type="SMART" id="SM00355">
    <property type="entry name" value="ZnF_C2H2"/>
    <property type="match status" value="9"/>
</dbReference>
<dbReference type="PANTHER" id="PTHR24399:SF23">
    <property type="entry name" value="C2H2-TYPE DOMAIN-CONTAINING PROTEIN"/>
    <property type="match status" value="1"/>
</dbReference>
<dbReference type="OMA" id="CKISFAL"/>
<accession>H2ZH47</accession>
<feature type="domain" description="C2H2-type" evidence="13">
    <location>
        <begin position="499"/>
        <end position="527"/>
    </location>
</feature>
<dbReference type="InterPro" id="IPR036236">
    <property type="entry name" value="Znf_C2H2_sf"/>
</dbReference>
<feature type="domain" description="C2H2-type" evidence="13">
    <location>
        <begin position="226"/>
        <end position="253"/>
    </location>
</feature>
<sequence>AANPSLFPCMRQEWYLTPPSDEKDEPCEINTSILAADIRSYLRNANISLDNFAKNYLLRSQGTLSDLLNHPKPWHDLSARGREIYIKMMKFLNAQNLKELVAVLKQANVAVRPGPSIQNIPSDVMELLKSGRVPSDQRIAEMANSFDIDVDYLTEYCLQQSQRQSGDRTLSNFLVFASEELLSQNNLSHRRHKDKRICPQPNCGVILGSKVSLDNHLVAHSGIRPYTCDQCGQTFTTNSNLLSHQRRHDNSSAPNRANKRSVTAHNALMVNSRKTTEDSLCDFAEVETSVLCKISFALYSPPNVIFRLDKHSETTVTVKSSHHLRTNHQNNYVCPLCKSNLRTSSALQAHLKRRCTKQVYKCDICGKHFKSKFNSLRHARTHTGSKPFKCPLCPTRFTESGSITAHLRTHTGEKPYECNECGKQFSQKGPLTTHMSLHNGSRPYLCEVCGKSFSQKTNLSTHEERHRGVKEHKCLCPASFQYKSDLQRHTNKHNKERPYQCKLCPMDFTRLQYLKEHHNKMHETPETQDTHSCNLKCRLFKTGKYEISKLFYFFQDIKTGVVLPVLPLNDDSSNLSNSKHMLEANPGCADKEESGEICCISRCMTDTSISRAMASDVDPTLSSSTVGVLPNDALQAVAIVTENGLMLTNNASIDLLDLSKLEHDVDRGDMHSVFVTPNGDEARYVVVNVARDAFP</sequence>
<evidence type="ECO:0000256" key="2">
    <source>
        <dbReference type="ARBA" id="ARBA00006991"/>
    </source>
</evidence>
<dbReference type="FunFam" id="3.30.160.60:FF:000624">
    <property type="entry name" value="zinc finger protein 697"/>
    <property type="match status" value="1"/>
</dbReference>
<feature type="domain" description="C2H2-type" evidence="13">
    <location>
        <begin position="416"/>
        <end position="443"/>
    </location>
</feature>
<dbReference type="PROSITE" id="PS00028">
    <property type="entry name" value="ZINC_FINGER_C2H2_1"/>
    <property type="match status" value="6"/>
</dbReference>
<evidence type="ECO:0000256" key="4">
    <source>
        <dbReference type="ARBA" id="ARBA00022737"/>
    </source>
</evidence>
<evidence type="ECO:0000256" key="10">
    <source>
        <dbReference type="ARBA" id="ARBA00023163"/>
    </source>
</evidence>
<dbReference type="PROSITE" id="PS50157">
    <property type="entry name" value="ZINC_FINGER_C2H2_2"/>
    <property type="match status" value="8"/>
</dbReference>
<evidence type="ECO:0000256" key="8">
    <source>
        <dbReference type="ARBA" id="ARBA00023125"/>
    </source>
</evidence>
<organism evidence="15 16">
    <name type="scientific">Ciona savignyi</name>
    <name type="common">Pacific transparent sea squirt</name>
    <dbReference type="NCBI Taxonomy" id="51511"/>
    <lineage>
        <taxon>Eukaryota</taxon>
        <taxon>Metazoa</taxon>
        <taxon>Chordata</taxon>
        <taxon>Tunicata</taxon>
        <taxon>Ascidiacea</taxon>
        <taxon>Phlebobranchia</taxon>
        <taxon>Cionidae</taxon>
        <taxon>Ciona</taxon>
    </lineage>
</organism>
<dbReference type="AlphaFoldDB" id="H2ZH47"/>
<evidence type="ECO:0000313" key="16">
    <source>
        <dbReference type="Proteomes" id="UP000007875"/>
    </source>
</evidence>
<keyword evidence="7" id="KW-0805">Transcription regulation</keyword>
<evidence type="ECO:0000256" key="3">
    <source>
        <dbReference type="ARBA" id="ARBA00022723"/>
    </source>
</evidence>
<dbReference type="InterPro" id="IPR013087">
    <property type="entry name" value="Znf_C2H2_type"/>
</dbReference>
<dbReference type="STRING" id="51511.ENSCSAVP00000016913"/>
<dbReference type="Gene3D" id="1.10.260.40">
    <property type="entry name" value="lambda repressor-like DNA-binding domains"/>
    <property type="match status" value="1"/>
</dbReference>
<keyword evidence="11" id="KW-0539">Nucleus</keyword>
<dbReference type="InterPro" id="IPR003350">
    <property type="entry name" value="CUT_dom"/>
</dbReference>
<dbReference type="PANTHER" id="PTHR24399">
    <property type="entry name" value="ZINC FINGER AND BTB DOMAIN-CONTAINING"/>
    <property type="match status" value="1"/>
</dbReference>
<feature type="domain" description="C2H2-type" evidence="13">
    <location>
        <begin position="196"/>
        <end position="225"/>
    </location>
</feature>
<dbReference type="Gene3D" id="3.30.160.60">
    <property type="entry name" value="Classic Zinc Finger"/>
    <property type="match status" value="7"/>
</dbReference>
<reference evidence="16" key="1">
    <citation type="submission" date="2003-08" db="EMBL/GenBank/DDBJ databases">
        <authorList>
            <person name="Birren B."/>
            <person name="Nusbaum C."/>
            <person name="Abebe A."/>
            <person name="Abouelleil A."/>
            <person name="Adekoya E."/>
            <person name="Ait-zahra M."/>
            <person name="Allen N."/>
            <person name="Allen T."/>
            <person name="An P."/>
            <person name="Anderson M."/>
            <person name="Anderson S."/>
            <person name="Arachchi H."/>
            <person name="Armbruster J."/>
            <person name="Bachantsang P."/>
            <person name="Baldwin J."/>
            <person name="Barry A."/>
            <person name="Bayul T."/>
            <person name="Blitshsteyn B."/>
            <person name="Bloom T."/>
            <person name="Blye J."/>
            <person name="Boguslavskiy L."/>
            <person name="Borowsky M."/>
            <person name="Boukhgalter B."/>
            <person name="Brunache A."/>
            <person name="Butler J."/>
            <person name="Calixte N."/>
            <person name="Calvo S."/>
            <person name="Camarata J."/>
            <person name="Campo K."/>
            <person name="Chang J."/>
            <person name="Cheshatsang Y."/>
            <person name="Citroen M."/>
            <person name="Collymore A."/>
            <person name="Considine T."/>
            <person name="Cook A."/>
            <person name="Cooke P."/>
            <person name="Corum B."/>
            <person name="Cuomo C."/>
            <person name="David R."/>
            <person name="Dawoe T."/>
            <person name="Degray S."/>
            <person name="Dodge S."/>
            <person name="Dooley K."/>
            <person name="Dorje P."/>
            <person name="Dorjee K."/>
            <person name="Dorris L."/>
            <person name="Duffey N."/>
            <person name="Dupes A."/>
            <person name="Elkins T."/>
            <person name="Engels R."/>
            <person name="Erickson J."/>
            <person name="Farina A."/>
            <person name="Faro S."/>
            <person name="Ferreira P."/>
            <person name="Fischer H."/>
            <person name="Fitzgerald M."/>
            <person name="Foley K."/>
            <person name="Gage D."/>
            <person name="Galagan J."/>
            <person name="Gearin G."/>
            <person name="Gnerre S."/>
            <person name="Gnirke A."/>
            <person name="Goyette A."/>
            <person name="Graham J."/>
            <person name="Grandbois E."/>
            <person name="Gyaltsen K."/>
            <person name="Hafez N."/>
            <person name="Hagopian D."/>
            <person name="Hagos B."/>
            <person name="Hall J."/>
            <person name="Hatcher B."/>
            <person name="Heller A."/>
            <person name="Higgins H."/>
            <person name="Honan T."/>
            <person name="Horn A."/>
            <person name="Houde N."/>
            <person name="Hughes L."/>
            <person name="Hulme W."/>
            <person name="Husby E."/>
            <person name="Iliev I."/>
            <person name="Jaffe D."/>
            <person name="Jones C."/>
            <person name="Kamal M."/>
            <person name="Kamat A."/>
            <person name="Kamvysselis M."/>
            <person name="Karlsson E."/>
            <person name="Kells C."/>
            <person name="Kieu A."/>
            <person name="Kisner P."/>
            <person name="Kodira C."/>
            <person name="Kulbokas E."/>
            <person name="Labutti K."/>
            <person name="Lama D."/>
            <person name="Landers T."/>
            <person name="Leger J."/>
            <person name="Levine S."/>
            <person name="Lewis D."/>
            <person name="Lewis T."/>
            <person name="Lindblad-toh K."/>
            <person name="Liu X."/>
            <person name="Lokyitsang T."/>
            <person name="Lokyitsang Y."/>
            <person name="Lucien O."/>
            <person name="Lui A."/>
            <person name="Ma L.J."/>
            <person name="Mabbitt R."/>
            <person name="Macdonald J."/>
            <person name="Maclean C."/>
            <person name="Major J."/>
            <person name="Manning J."/>
            <person name="Marabella R."/>
            <person name="Maru K."/>
            <person name="Matthews C."/>
            <person name="Mauceli E."/>
            <person name="Mccarthy M."/>
            <person name="Mcdonough S."/>
            <person name="Mcghee T."/>
            <person name="Meldrim J."/>
            <person name="Meneus L."/>
            <person name="Mesirov J."/>
            <person name="Mihalev A."/>
            <person name="Mihova T."/>
            <person name="Mikkelsen T."/>
            <person name="Mlenga V."/>
            <person name="Moru K."/>
            <person name="Mozes J."/>
            <person name="Mulrain L."/>
            <person name="Munson G."/>
            <person name="Naylor J."/>
            <person name="Newes C."/>
            <person name="Nguyen C."/>
            <person name="Nguyen N."/>
            <person name="Nguyen T."/>
            <person name="Nicol R."/>
            <person name="Nielsen C."/>
            <person name="Nizzari M."/>
            <person name="Norbu C."/>
            <person name="Norbu N."/>
            <person name="O'donnell P."/>
            <person name="Okoawo O."/>
            <person name="O'leary S."/>
            <person name="Omotosho B."/>
            <person name="O'neill K."/>
            <person name="Osman S."/>
            <person name="Parker S."/>
            <person name="Perrin D."/>
            <person name="Phunkhang P."/>
            <person name="Piqani B."/>
            <person name="Purcell S."/>
            <person name="Rachupka T."/>
            <person name="Ramasamy U."/>
            <person name="Rameau R."/>
            <person name="Ray V."/>
            <person name="Raymond C."/>
            <person name="Retta R."/>
            <person name="Richardson S."/>
            <person name="Rise C."/>
            <person name="Rodriguez J."/>
            <person name="Rogers J."/>
            <person name="Rogov P."/>
            <person name="Rutman M."/>
            <person name="Schupbach R."/>
            <person name="Seaman C."/>
            <person name="Settipalli S."/>
            <person name="Sharpe T."/>
            <person name="Sheridan J."/>
            <person name="Sherpa N."/>
            <person name="Shi J."/>
            <person name="Smirnov S."/>
            <person name="Smith C."/>
            <person name="Sougnez C."/>
            <person name="Spencer B."/>
            <person name="Stalker J."/>
            <person name="Stange-thomann N."/>
            <person name="Stavropoulos S."/>
            <person name="Stetson K."/>
            <person name="Stone C."/>
            <person name="Stone S."/>
            <person name="Stubbs M."/>
            <person name="Talamas J."/>
            <person name="Tchuinga P."/>
            <person name="Tenzing P."/>
            <person name="Tesfaye S."/>
            <person name="Theodore J."/>
            <person name="Thoulutsang Y."/>
            <person name="Topham K."/>
            <person name="Towey S."/>
            <person name="Tsamla T."/>
            <person name="Tsomo N."/>
            <person name="Vallee D."/>
            <person name="Vassiliev H."/>
            <person name="Venkataraman V."/>
            <person name="Vinson J."/>
            <person name="Vo A."/>
            <person name="Wade C."/>
            <person name="Wang S."/>
            <person name="Wangchuk T."/>
            <person name="Wangdi T."/>
            <person name="Whittaker C."/>
            <person name="Wilkinson J."/>
            <person name="Wu Y."/>
            <person name="Wyman D."/>
            <person name="Yadav S."/>
            <person name="Yang S."/>
            <person name="Yang X."/>
            <person name="Yeager S."/>
            <person name="Yee E."/>
            <person name="Young G."/>
            <person name="Zainoun J."/>
            <person name="Zembeck L."/>
            <person name="Zimmer A."/>
            <person name="Zody M."/>
            <person name="Lander E."/>
        </authorList>
    </citation>
    <scope>NUCLEOTIDE SEQUENCE [LARGE SCALE GENOMIC DNA]</scope>
</reference>
<feature type="domain" description="C2H2-type" evidence="13">
    <location>
        <begin position="472"/>
        <end position="498"/>
    </location>
</feature>
<reference evidence="15" key="3">
    <citation type="submission" date="2025-09" db="UniProtKB">
        <authorList>
            <consortium name="Ensembl"/>
        </authorList>
    </citation>
    <scope>IDENTIFICATION</scope>
</reference>
<comment type="subcellular location">
    <subcellularLocation>
        <location evidence="1">Nucleus</location>
    </subcellularLocation>
</comment>
<evidence type="ECO:0000313" key="15">
    <source>
        <dbReference type="Ensembl" id="ENSCSAVP00000016913.1"/>
    </source>
</evidence>
<keyword evidence="10" id="KW-0804">Transcription</keyword>
<name>H2ZH47_CIOSA</name>
<evidence type="ECO:0008006" key="17">
    <source>
        <dbReference type="Google" id="ProtNLM"/>
    </source>
</evidence>
<reference evidence="15" key="2">
    <citation type="submission" date="2025-08" db="UniProtKB">
        <authorList>
            <consortium name="Ensembl"/>
        </authorList>
    </citation>
    <scope>IDENTIFICATION</scope>
</reference>
<dbReference type="PROSITE" id="PS51042">
    <property type="entry name" value="CUT"/>
    <property type="match status" value="1"/>
</dbReference>
<comment type="similarity">
    <text evidence="2">Belongs to the krueppel C2H2-type zinc-finger protein family.</text>
</comment>
<evidence type="ECO:0000256" key="1">
    <source>
        <dbReference type="ARBA" id="ARBA00004123"/>
    </source>
</evidence>
<evidence type="ECO:0000256" key="9">
    <source>
        <dbReference type="ARBA" id="ARBA00023155"/>
    </source>
</evidence>
<keyword evidence="6" id="KW-0862">Zinc</keyword>
<dbReference type="SMART" id="SM01109">
    <property type="entry name" value="CUT"/>
    <property type="match status" value="1"/>
</dbReference>
<dbReference type="GeneTree" id="ENSGT00940000164868"/>
<evidence type="ECO:0000256" key="12">
    <source>
        <dbReference type="PROSITE-ProRule" id="PRU00042"/>
    </source>
</evidence>
<keyword evidence="16" id="KW-1185">Reference proteome</keyword>
<proteinExistence type="inferred from homology"/>
<dbReference type="GO" id="GO:0005654">
    <property type="term" value="C:nucleoplasm"/>
    <property type="evidence" value="ECO:0007669"/>
    <property type="project" value="TreeGrafter"/>
</dbReference>
<dbReference type="GO" id="GO:0001227">
    <property type="term" value="F:DNA-binding transcription repressor activity, RNA polymerase II-specific"/>
    <property type="evidence" value="ECO:0007669"/>
    <property type="project" value="TreeGrafter"/>
</dbReference>
<dbReference type="InParanoid" id="H2ZH47"/>
<dbReference type="InterPro" id="IPR010982">
    <property type="entry name" value="Lambda_DNA-bd_dom_sf"/>
</dbReference>
<feature type="domain" description="C2H2-type" evidence="13">
    <location>
        <begin position="360"/>
        <end position="387"/>
    </location>
</feature>
<evidence type="ECO:0000259" key="14">
    <source>
        <dbReference type="PROSITE" id="PS51042"/>
    </source>
</evidence>
<evidence type="ECO:0000256" key="7">
    <source>
        <dbReference type="ARBA" id="ARBA00023015"/>
    </source>
</evidence>
<dbReference type="GO" id="GO:0008270">
    <property type="term" value="F:zinc ion binding"/>
    <property type="evidence" value="ECO:0007669"/>
    <property type="project" value="UniProtKB-KW"/>
</dbReference>
<dbReference type="GO" id="GO:0000978">
    <property type="term" value="F:RNA polymerase II cis-regulatory region sequence-specific DNA binding"/>
    <property type="evidence" value="ECO:0007669"/>
    <property type="project" value="TreeGrafter"/>
</dbReference>
<keyword evidence="3" id="KW-0479">Metal-binding</keyword>
<keyword evidence="9" id="KW-0371">Homeobox</keyword>
<keyword evidence="4" id="KW-0677">Repeat</keyword>
<feature type="domain" description="C2H2-type" evidence="13">
    <location>
        <begin position="444"/>
        <end position="471"/>
    </location>
</feature>